<evidence type="ECO:0000259" key="9">
    <source>
        <dbReference type="PROSITE" id="PS51195"/>
    </source>
</evidence>
<reference evidence="10 11" key="1">
    <citation type="journal article" date="2019" name="PLoS Biol.">
        <title>Sex chromosomes control vertical transmission of feminizing Wolbachia symbionts in an isopod.</title>
        <authorList>
            <person name="Becking T."/>
            <person name="Chebbi M.A."/>
            <person name="Giraud I."/>
            <person name="Moumen B."/>
            <person name="Laverre T."/>
            <person name="Caubet Y."/>
            <person name="Peccoud J."/>
            <person name="Gilbert C."/>
            <person name="Cordaux R."/>
        </authorList>
    </citation>
    <scope>NUCLEOTIDE SEQUENCE [LARGE SCALE GENOMIC DNA]</scope>
    <source>
        <strain evidence="10">ANa2</strain>
        <tissue evidence="10">Whole body excluding digestive tract and cuticle</tissue>
    </source>
</reference>
<dbReference type="SMART" id="SM00487">
    <property type="entry name" value="DEXDc"/>
    <property type="match status" value="1"/>
</dbReference>
<evidence type="ECO:0000256" key="6">
    <source>
        <dbReference type="PROSITE-ProRule" id="PRU00552"/>
    </source>
</evidence>
<dbReference type="InterPro" id="IPR011545">
    <property type="entry name" value="DEAD/DEAH_box_helicase_dom"/>
</dbReference>
<protein>
    <recommendedName>
        <fullName evidence="1">RNA helicase</fullName>
        <ecNumber evidence="1">3.6.4.13</ecNumber>
    </recommendedName>
</protein>
<dbReference type="Proteomes" id="UP000326759">
    <property type="component" value="Unassembled WGS sequence"/>
</dbReference>
<dbReference type="PROSITE" id="PS51195">
    <property type="entry name" value="Q_MOTIF"/>
    <property type="match status" value="1"/>
</dbReference>
<dbReference type="GO" id="GO:0016787">
    <property type="term" value="F:hydrolase activity"/>
    <property type="evidence" value="ECO:0007669"/>
    <property type="project" value="UniProtKB-KW"/>
</dbReference>
<dbReference type="PANTHER" id="PTHR47960">
    <property type="entry name" value="DEAD-BOX ATP-DEPENDENT RNA HELICASE 50"/>
    <property type="match status" value="1"/>
</dbReference>
<dbReference type="Pfam" id="PF00271">
    <property type="entry name" value="Helicase_C"/>
    <property type="match status" value="1"/>
</dbReference>
<keyword evidence="2" id="KW-0547">Nucleotide-binding</keyword>
<feature type="domain" description="Helicase C-terminal" evidence="8">
    <location>
        <begin position="325"/>
        <end position="462"/>
    </location>
</feature>
<dbReference type="EMBL" id="SEYY01000055">
    <property type="protein sequence ID" value="KAB7508118.1"/>
    <property type="molecule type" value="Genomic_DNA"/>
</dbReference>
<evidence type="ECO:0000313" key="11">
    <source>
        <dbReference type="Proteomes" id="UP000326759"/>
    </source>
</evidence>
<dbReference type="PROSITE" id="PS51192">
    <property type="entry name" value="HELICASE_ATP_BIND_1"/>
    <property type="match status" value="1"/>
</dbReference>
<keyword evidence="5" id="KW-0067">ATP-binding</keyword>
<dbReference type="AlphaFoldDB" id="A0A5N5TPL6"/>
<dbReference type="InterPro" id="IPR001650">
    <property type="entry name" value="Helicase_C-like"/>
</dbReference>
<evidence type="ECO:0000259" key="8">
    <source>
        <dbReference type="PROSITE" id="PS51194"/>
    </source>
</evidence>
<evidence type="ECO:0000256" key="4">
    <source>
        <dbReference type="ARBA" id="ARBA00022806"/>
    </source>
</evidence>
<dbReference type="InterPro" id="IPR027417">
    <property type="entry name" value="P-loop_NTPase"/>
</dbReference>
<proteinExistence type="predicted"/>
<evidence type="ECO:0000313" key="10">
    <source>
        <dbReference type="EMBL" id="KAB7508118.1"/>
    </source>
</evidence>
<evidence type="ECO:0000256" key="2">
    <source>
        <dbReference type="ARBA" id="ARBA00022741"/>
    </source>
</evidence>
<organism evidence="10 11">
    <name type="scientific">Armadillidium nasatum</name>
    <dbReference type="NCBI Taxonomy" id="96803"/>
    <lineage>
        <taxon>Eukaryota</taxon>
        <taxon>Metazoa</taxon>
        <taxon>Ecdysozoa</taxon>
        <taxon>Arthropoda</taxon>
        <taxon>Crustacea</taxon>
        <taxon>Multicrustacea</taxon>
        <taxon>Malacostraca</taxon>
        <taxon>Eumalacostraca</taxon>
        <taxon>Peracarida</taxon>
        <taxon>Isopoda</taxon>
        <taxon>Oniscidea</taxon>
        <taxon>Crinocheta</taxon>
        <taxon>Armadillidiidae</taxon>
        <taxon>Armadillidium</taxon>
    </lineage>
</organism>
<dbReference type="SMART" id="SM00490">
    <property type="entry name" value="HELICc"/>
    <property type="match status" value="1"/>
</dbReference>
<dbReference type="PROSITE" id="PS51194">
    <property type="entry name" value="HELICASE_CTER"/>
    <property type="match status" value="1"/>
</dbReference>
<name>A0A5N5TPL6_9CRUS</name>
<dbReference type="EC" id="3.6.4.13" evidence="1"/>
<dbReference type="GO" id="GO:0005524">
    <property type="term" value="F:ATP binding"/>
    <property type="evidence" value="ECO:0007669"/>
    <property type="project" value="UniProtKB-KW"/>
</dbReference>
<keyword evidence="4 10" id="KW-0347">Helicase</keyword>
<dbReference type="GO" id="GO:0003724">
    <property type="term" value="F:RNA helicase activity"/>
    <property type="evidence" value="ECO:0007669"/>
    <property type="project" value="UniProtKB-EC"/>
</dbReference>
<evidence type="ECO:0000256" key="3">
    <source>
        <dbReference type="ARBA" id="ARBA00022801"/>
    </source>
</evidence>
<dbReference type="Pfam" id="PF00270">
    <property type="entry name" value="DEAD"/>
    <property type="match status" value="1"/>
</dbReference>
<feature type="domain" description="DEAD-box RNA helicase Q" evidence="9">
    <location>
        <begin position="107"/>
        <end position="135"/>
    </location>
</feature>
<dbReference type="Gene3D" id="3.40.50.300">
    <property type="entry name" value="P-loop containing nucleotide triphosphate hydrolases"/>
    <property type="match status" value="2"/>
</dbReference>
<comment type="caution">
    <text evidence="10">The sequence shown here is derived from an EMBL/GenBank/DDBJ whole genome shotgun (WGS) entry which is preliminary data.</text>
</comment>
<dbReference type="InterPro" id="IPR014001">
    <property type="entry name" value="Helicase_ATP-bd"/>
</dbReference>
<dbReference type="OrthoDB" id="10256233at2759"/>
<accession>A0A5N5TPL6</accession>
<dbReference type="InterPro" id="IPR014014">
    <property type="entry name" value="RNA_helicase_DEAD_Q_motif"/>
</dbReference>
<gene>
    <name evidence="10" type="primary">DDX28</name>
    <name evidence="10" type="ORF">Anas_02828</name>
</gene>
<evidence type="ECO:0000256" key="1">
    <source>
        <dbReference type="ARBA" id="ARBA00012552"/>
    </source>
</evidence>
<keyword evidence="11" id="KW-1185">Reference proteome</keyword>
<keyword evidence="3" id="KW-0378">Hydrolase</keyword>
<dbReference type="GO" id="GO:0003676">
    <property type="term" value="F:nucleic acid binding"/>
    <property type="evidence" value="ECO:0007669"/>
    <property type="project" value="InterPro"/>
</dbReference>
<feature type="domain" description="Helicase ATP-binding" evidence="7">
    <location>
        <begin position="138"/>
        <end position="340"/>
    </location>
</feature>
<evidence type="ECO:0000259" key="7">
    <source>
        <dbReference type="PROSITE" id="PS51192"/>
    </source>
</evidence>
<feature type="short sequence motif" description="Q motif" evidence="6">
    <location>
        <begin position="107"/>
        <end position="135"/>
    </location>
</feature>
<evidence type="ECO:0000256" key="5">
    <source>
        <dbReference type="ARBA" id="ARBA00022840"/>
    </source>
</evidence>
<sequence>MPKFYKESLEVITVPMKMKKQIEKFNILKKVKEKKNILQSIRKGNTAIPIVTCKNPKNNFYYGQTYGRFDKVPLASEVWESKKVKDDYFIIHKHSKNPAFYDRNCSLTFECLGLNENVVSQLKKCGYESPTNIQSLAIPEVLKRQNTIISAETGNGKTISFLAPIVQQILRTKLENPVDDPPLNCPQALILLPSRELVTQTRDVARALGTDLGIRINSIFGGRTKRIMLSPRVAEDDILIGSFGAISKLFTSGVYRKSRLRHIVLDEADTLLDDSFNEKMIYFLKKFTINGDFSELKGLNNKEEEDVKELVGAQLTLVGATFPRSLQTILKDLISVDAFKQVHTPNSSSSSNFVSKFLNENDIACINVNGEMKSFERIDRFEKFQRGELNFIACTDLVSRGLDTVRAQHVVNFDFPAFMSDYIHRCGRTGRVGNDADCLVTNFIFSQSDANTQHEKSKTYQT</sequence>
<dbReference type="CDD" id="cd18787">
    <property type="entry name" value="SF2_C_DEAD"/>
    <property type="match status" value="1"/>
</dbReference>
<dbReference type="SUPFAM" id="SSF52540">
    <property type="entry name" value="P-loop containing nucleoside triphosphate hydrolases"/>
    <property type="match status" value="2"/>
</dbReference>